<keyword evidence="6" id="KW-1185">Reference proteome</keyword>
<dbReference type="Gene3D" id="1.20.120.530">
    <property type="entry name" value="GntR ligand-binding domain-like"/>
    <property type="match status" value="1"/>
</dbReference>
<name>A0ABX2I2Y7_ANAHA</name>
<keyword evidence="1" id="KW-0805">Transcription regulation</keyword>
<evidence type="ECO:0000256" key="2">
    <source>
        <dbReference type="ARBA" id="ARBA00023125"/>
    </source>
</evidence>
<keyword evidence="3" id="KW-0804">Transcription</keyword>
<sequence length="227" mass="25658">MEKEGKTKSLAQIAADDIIKLIKDNNMEPGQRLENEYELAKRLNVGRGTIREAIRSLVSRNILEVRRGAGTFVSYKNGIPEDPLGLAFEGSDESLALDMMDVRLMLEPEIAALACVNATKEQIKNMMNVCDKVEKLIKENKPYRQEDALFHQMVAECSGNTVVKKLIPVITSSVQLNIGVTRDRYKDDTIIQHRNIAEAIVERDIYKAKYSMITHLNILRNGILENK</sequence>
<protein>
    <submittedName>
        <fullName evidence="5">FadR family transcriptional regulator</fullName>
    </submittedName>
</protein>
<organism evidence="5 6">
    <name type="scientific">Anaerostipes hadrus</name>
    <dbReference type="NCBI Taxonomy" id="649756"/>
    <lineage>
        <taxon>Bacteria</taxon>
        <taxon>Bacillati</taxon>
        <taxon>Bacillota</taxon>
        <taxon>Clostridia</taxon>
        <taxon>Lachnospirales</taxon>
        <taxon>Lachnospiraceae</taxon>
        <taxon>Anaerostipes</taxon>
    </lineage>
</organism>
<dbReference type="InterPro" id="IPR036390">
    <property type="entry name" value="WH_DNA-bd_sf"/>
</dbReference>
<dbReference type="EMBL" id="JAAITB010000033">
    <property type="protein sequence ID" value="NSJ80532.1"/>
    <property type="molecule type" value="Genomic_DNA"/>
</dbReference>
<dbReference type="PROSITE" id="PS50949">
    <property type="entry name" value="HTH_GNTR"/>
    <property type="match status" value="1"/>
</dbReference>
<dbReference type="Pfam" id="PF00392">
    <property type="entry name" value="GntR"/>
    <property type="match status" value="1"/>
</dbReference>
<dbReference type="PRINTS" id="PR00035">
    <property type="entry name" value="HTHGNTR"/>
</dbReference>
<accession>A0ABX2I2Y7</accession>
<dbReference type="Gene3D" id="1.10.10.10">
    <property type="entry name" value="Winged helix-like DNA-binding domain superfamily/Winged helix DNA-binding domain"/>
    <property type="match status" value="1"/>
</dbReference>
<dbReference type="InterPro" id="IPR000524">
    <property type="entry name" value="Tscrpt_reg_HTH_GntR"/>
</dbReference>
<proteinExistence type="predicted"/>
<reference evidence="5 6" key="1">
    <citation type="journal article" date="2020" name="Cell Host Microbe">
        <title>Functional and Genomic Variation between Human-Derived Isolates of Lachnospiraceae Reveals Inter- and Intra-Species Diversity.</title>
        <authorList>
            <person name="Sorbara M.T."/>
            <person name="Littmann E.R."/>
            <person name="Fontana E."/>
            <person name="Moody T.U."/>
            <person name="Kohout C.E."/>
            <person name="Gjonbalaj M."/>
            <person name="Eaton V."/>
            <person name="Seok R."/>
            <person name="Leiner I.M."/>
            <person name="Pamer E.G."/>
        </authorList>
    </citation>
    <scope>NUCLEOTIDE SEQUENCE [LARGE SCALE GENOMIC DNA]</scope>
    <source>
        <strain evidence="5 6">MSK.14.57</strain>
    </source>
</reference>
<dbReference type="SUPFAM" id="SSF46785">
    <property type="entry name" value="Winged helix' DNA-binding domain"/>
    <property type="match status" value="1"/>
</dbReference>
<evidence type="ECO:0000256" key="1">
    <source>
        <dbReference type="ARBA" id="ARBA00023015"/>
    </source>
</evidence>
<evidence type="ECO:0000256" key="3">
    <source>
        <dbReference type="ARBA" id="ARBA00023163"/>
    </source>
</evidence>
<dbReference type="PANTHER" id="PTHR43537">
    <property type="entry name" value="TRANSCRIPTIONAL REGULATOR, GNTR FAMILY"/>
    <property type="match status" value="1"/>
</dbReference>
<dbReference type="InterPro" id="IPR011711">
    <property type="entry name" value="GntR_C"/>
</dbReference>
<dbReference type="SMART" id="SM00895">
    <property type="entry name" value="FCD"/>
    <property type="match status" value="1"/>
</dbReference>
<dbReference type="CDD" id="cd07377">
    <property type="entry name" value="WHTH_GntR"/>
    <property type="match status" value="1"/>
</dbReference>
<evidence type="ECO:0000313" key="5">
    <source>
        <dbReference type="EMBL" id="NSJ80532.1"/>
    </source>
</evidence>
<comment type="caution">
    <text evidence="5">The sequence shown here is derived from an EMBL/GenBank/DDBJ whole genome shotgun (WGS) entry which is preliminary data.</text>
</comment>
<dbReference type="InterPro" id="IPR036388">
    <property type="entry name" value="WH-like_DNA-bd_sf"/>
</dbReference>
<dbReference type="SMART" id="SM00345">
    <property type="entry name" value="HTH_GNTR"/>
    <property type="match status" value="1"/>
</dbReference>
<evidence type="ECO:0000259" key="4">
    <source>
        <dbReference type="PROSITE" id="PS50949"/>
    </source>
</evidence>
<dbReference type="InterPro" id="IPR008920">
    <property type="entry name" value="TF_FadR/GntR_C"/>
</dbReference>
<evidence type="ECO:0000313" key="6">
    <source>
        <dbReference type="Proteomes" id="UP001644750"/>
    </source>
</evidence>
<keyword evidence="2" id="KW-0238">DNA-binding</keyword>
<dbReference type="SUPFAM" id="SSF48008">
    <property type="entry name" value="GntR ligand-binding domain-like"/>
    <property type="match status" value="1"/>
</dbReference>
<dbReference type="PANTHER" id="PTHR43537:SF5">
    <property type="entry name" value="UXU OPERON TRANSCRIPTIONAL REGULATOR"/>
    <property type="match status" value="1"/>
</dbReference>
<feature type="domain" description="HTH gntR-type" evidence="4">
    <location>
        <begin position="8"/>
        <end position="76"/>
    </location>
</feature>
<dbReference type="Proteomes" id="UP001644750">
    <property type="component" value="Unassembled WGS sequence"/>
</dbReference>
<gene>
    <name evidence="5" type="ORF">G5A72_13290</name>
</gene>
<dbReference type="Pfam" id="PF07729">
    <property type="entry name" value="FCD"/>
    <property type="match status" value="1"/>
</dbReference>
<dbReference type="RefSeq" id="WP_173726133.1">
    <property type="nucleotide sequence ID" value="NZ_JAAIQB010000027.1"/>
</dbReference>